<dbReference type="InterPro" id="IPR004305">
    <property type="entry name" value="Thiaminase-2/PQQC"/>
</dbReference>
<dbReference type="InterPro" id="IPR016084">
    <property type="entry name" value="Haem_Oase-like_multi-hlx"/>
</dbReference>
<dbReference type="GO" id="GO:0006772">
    <property type="term" value="P:thiamine metabolic process"/>
    <property type="evidence" value="ECO:0007669"/>
    <property type="project" value="UniProtKB-ARBA"/>
</dbReference>
<dbReference type="PANTHER" id="PTHR41813:SF2">
    <property type="entry name" value="REGULATOR PAB1642, PUTATIVE (AFU_ORTHOLOGUE AFUA_3G11955)-RELATED"/>
    <property type="match status" value="1"/>
</dbReference>
<reference evidence="2" key="1">
    <citation type="submission" date="2020-12" db="EMBL/GenBank/DDBJ databases">
        <title>Metabolic potential, ecology and presence of endohyphal bacteria is reflected in genomic diversity of Mucoromycotina.</title>
        <authorList>
            <person name="Muszewska A."/>
            <person name="Okrasinska A."/>
            <person name="Steczkiewicz K."/>
            <person name="Drgas O."/>
            <person name="Orlowska M."/>
            <person name="Perlinska-Lenart U."/>
            <person name="Aleksandrzak-Piekarczyk T."/>
            <person name="Szatraj K."/>
            <person name="Zielenkiewicz U."/>
            <person name="Pilsyk S."/>
            <person name="Malc E."/>
            <person name="Mieczkowski P."/>
            <person name="Kruszewska J.S."/>
            <person name="Biernat P."/>
            <person name="Pawlowska J."/>
        </authorList>
    </citation>
    <scope>NUCLEOTIDE SEQUENCE</scope>
    <source>
        <strain evidence="2">WA0000051536</strain>
    </source>
</reference>
<organism evidence="2 3">
    <name type="scientific">Umbelopsis vinacea</name>
    <dbReference type="NCBI Taxonomy" id="44442"/>
    <lineage>
        <taxon>Eukaryota</taxon>
        <taxon>Fungi</taxon>
        <taxon>Fungi incertae sedis</taxon>
        <taxon>Mucoromycota</taxon>
        <taxon>Mucoromycotina</taxon>
        <taxon>Umbelopsidomycetes</taxon>
        <taxon>Umbelopsidales</taxon>
        <taxon>Umbelopsidaceae</taxon>
        <taxon>Umbelopsis</taxon>
    </lineage>
</organism>
<dbReference type="Proteomes" id="UP000612746">
    <property type="component" value="Unassembled WGS sequence"/>
</dbReference>
<dbReference type="AlphaFoldDB" id="A0A8H7PR06"/>
<sequence>MLTEHLIALDPKSYHAATHHRFLIEIGKLEVTPRDLSSWIVEDKFYTSGYIHMLETMLSRLLQTKMTTKGSTDPKDGLYSLLSFAHENIIREASFFQTLLVRYNIVSDNVKNMRPLTKQYTDFQQKVAEESDEDLGEALVLLWAMERVFFDAWSHAKTLLKDHPPTEKESSHIKTIRELVENWSSEEFEQFVDKCAKQVNNLAVSDDTRLAEYERVYREMLVFEQQFWDLAYDA</sequence>
<proteinExistence type="predicted"/>
<gene>
    <name evidence="2" type="ORF">INT44_001453</name>
</gene>
<dbReference type="OrthoDB" id="37730at2759"/>
<evidence type="ECO:0000313" key="2">
    <source>
        <dbReference type="EMBL" id="KAG2178303.1"/>
    </source>
</evidence>
<keyword evidence="3" id="KW-1185">Reference proteome</keyword>
<feature type="domain" description="Thiaminase-2/PQQC" evidence="1">
    <location>
        <begin position="16"/>
        <end position="233"/>
    </location>
</feature>
<comment type="caution">
    <text evidence="2">The sequence shown here is derived from an EMBL/GenBank/DDBJ whole genome shotgun (WGS) entry which is preliminary data.</text>
</comment>
<dbReference type="InterPro" id="IPR053261">
    <property type="entry name" value="Polyketide-peptide_reg"/>
</dbReference>
<dbReference type="SUPFAM" id="SSF48613">
    <property type="entry name" value="Heme oxygenase-like"/>
    <property type="match status" value="1"/>
</dbReference>
<dbReference type="Gene3D" id="1.20.910.10">
    <property type="entry name" value="Heme oxygenase-like"/>
    <property type="match status" value="1"/>
</dbReference>
<dbReference type="CDD" id="cd19357">
    <property type="entry name" value="TenA_E_At3g16990-like"/>
    <property type="match status" value="1"/>
</dbReference>
<evidence type="ECO:0000313" key="3">
    <source>
        <dbReference type="Proteomes" id="UP000612746"/>
    </source>
</evidence>
<accession>A0A8H7PR06</accession>
<name>A0A8H7PR06_9FUNG</name>
<dbReference type="Pfam" id="PF03070">
    <property type="entry name" value="TENA_THI-4"/>
    <property type="match status" value="1"/>
</dbReference>
<dbReference type="EMBL" id="JAEPRA010000011">
    <property type="protein sequence ID" value="KAG2178303.1"/>
    <property type="molecule type" value="Genomic_DNA"/>
</dbReference>
<protein>
    <recommendedName>
        <fullName evidence="1">Thiaminase-2/PQQC domain-containing protein</fullName>
    </recommendedName>
</protein>
<evidence type="ECO:0000259" key="1">
    <source>
        <dbReference type="Pfam" id="PF03070"/>
    </source>
</evidence>
<dbReference type="PANTHER" id="PTHR41813">
    <property type="entry name" value="REGULATOR PAB1642, PUTATIVE (AFU_ORTHOLOGUE AFUA_3G11955)-RELATED"/>
    <property type="match status" value="1"/>
</dbReference>